<accession>A0ABR8WAW4</accession>
<gene>
    <name evidence="1" type="ORF">H9630_04750</name>
</gene>
<keyword evidence="2" id="KW-1185">Reference proteome</keyword>
<proteinExistence type="predicted"/>
<evidence type="ECO:0000313" key="2">
    <source>
        <dbReference type="Proteomes" id="UP000658980"/>
    </source>
</evidence>
<sequence>MKTQHPVNCDCIQEIDRMIDEGLSGGTVDPKYTEAHLKLKEKYQPTPSVQPVEISEQGGDIK</sequence>
<comment type="caution">
    <text evidence="1">The sequence shown here is derived from an EMBL/GenBank/DDBJ whole genome shotgun (WGS) entry which is preliminary data.</text>
</comment>
<dbReference type="Proteomes" id="UP000658980">
    <property type="component" value="Unassembled WGS sequence"/>
</dbReference>
<name>A0ABR8WAW4_9BACL</name>
<evidence type="ECO:0000313" key="1">
    <source>
        <dbReference type="EMBL" id="MBD8014122.1"/>
    </source>
</evidence>
<dbReference type="EMBL" id="JACSPU010000001">
    <property type="protein sequence ID" value="MBD8014122.1"/>
    <property type="molecule type" value="Genomic_DNA"/>
</dbReference>
<organism evidence="1 2">
    <name type="scientific">Planococcus wigleyi</name>
    <dbReference type="NCBI Taxonomy" id="2762216"/>
    <lineage>
        <taxon>Bacteria</taxon>
        <taxon>Bacillati</taxon>
        <taxon>Bacillota</taxon>
        <taxon>Bacilli</taxon>
        <taxon>Bacillales</taxon>
        <taxon>Caryophanaceae</taxon>
        <taxon>Planococcus</taxon>
    </lineage>
</organism>
<reference evidence="1 2" key="1">
    <citation type="submission" date="2020-08" db="EMBL/GenBank/DDBJ databases">
        <title>A Genomic Blueprint of the Chicken Gut Microbiome.</title>
        <authorList>
            <person name="Gilroy R."/>
            <person name="Ravi A."/>
            <person name="Getino M."/>
            <person name="Pursley I."/>
            <person name="Horton D.L."/>
            <person name="Alikhan N.-F."/>
            <person name="Baker D."/>
            <person name="Gharbi K."/>
            <person name="Hall N."/>
            <person name="Watson M."/>
            <person name="Adriaenssens E.M."/>
            <person name="Foster-Nyarko E."/>
            <person name="Jarju S."/>
            <person name="Secka A."/>
            <person name="Antonio M."/>
            <person name="Oren A."/>
            <person name="Chaudhuri R."/>
            <person name="La Ragione R.M."/>
            <person name="Hildebrand F."/>
            <person name="Pallen M.J."/>
        </authorList>
    </citation>
    <scope>NUCLEOTIDE SEQUENCE [LARGE SCALE GENOMIC DNA]</scope>
    <source>
        <strain evidence="1 2">Sa1BUA13</strain>
    </source>
</reference>
<protein>
    <submittedName>
        <fullName evidence="1">Uncharacterized protein</fullName>
    </submittedName>
</protein>
<dbReference type="RefSeq" id="WP_191714313.1">
    <property type="nucleotide sequence ID" value="NZ_JACSPU010000001.1"/>
</dbReference>